<dbReference type="PROSITE" id="PS51257">
    <property type="entry name" value="PROKAR_LIPOPROTEIN"/>
    <property type="match status" value="1"/>
</dbReference>
<feature type="transmembrane region" description="Helical" evidence="1">
    <location>
        <begin position="138"/>
        <end position="158"/>
    </location>
</feature>
<reference evidence="2 3" key="1">
    <citation type="submission" date="2016-10" db="EMBL/GenBank/DDBJ databases">
        <authorList>
            <person name="de Groot N.N."/>
        </authorList>
    </citation>
    <scope>NUCLEOTIDE SEQUENCE [LARGE SCALE GENOMIC DNA]</scope>
    <source>
        <strain evidence="3">E92,LMG 26720,CCM 7988</strain>
    </source>
</reference>
<evidence type="ECO:0000313" key="2">
    <source>
        <dbReference type="EMBL" id="SFQ50776.1"/>
    </source>
</evidence>
<evidence type="ECO:0000313" key="3">
    <source>
        <dbReference type="Proteomes" id="UP000199306"/>
    </source>
</evidence>
<feature type="transmembrane region" description="Helical" evidence="1">
    <location>
        <begin position="333"/>
        <end position="355"/>
    </location>
</feature>
<accession>A0A1I5Z2S1</accession>
<proteinExistence type="predicted"/>
<dbReference type="PANTHER" id="PTHR34219:SF3">
    <property type="entry name" value="BLL7967 PROTEIN"/>
    <property type="match status" value="1"/>
</dbReference>
<dbReference type="Pfam" id="PF03929">
    <property type="entry name" value="PepSY_TM"/>
    <property type="match status" value="1"/>
</dbReference>
<keyword evidence="3" id="KW-1185">Reference proteome</keyword>
<feature type="transmembrane region" description="Helical" evidence="1">
    <location>
        <begin position="12"/>
        <end position="34"/>
    </location>
</feature>
<keyword evidence="1" id="KW-0472">Membrane</keyword>
<dbReference type="PANTHER" id="PTHR34219">
    <property type="entry name" value="IRON-REGULATED INNER MEMBRANE PROTEIN-RELATED"/>
    <property type="match status" value="1"/>
</dbReference>
<keyword evidence="1" id="KW-1133">Transmembrane helix</keyword>
<organism evidence="2 3">
    <name type="scientific">Pseudarcicella hirudinis</name>
    <dbReference type="NCBI Taxonomy" id="1079859"/>
    <lineage>
        <taxon>Bacteria</taxon>
        <taxon>Pseudomonadati</taxon>
        <taxon>Bacteroidota</taxon>
        <taxon>Cytophagia</taxon>
        <taxon>Cytophagales</taxon>
        <taxon>Flectobacillaceae</taxon>
        <taxon>Pseudarcicella</taxon>
    </lineage>
</organism>
<dbReference type="Proteomes" id="UP000199306">
    <property type="component" value="Unassembled WGS sequence"/>
</dbReference>
<name>A0A1I5Z2S1_9BACT</name>
<keyword evidence="1" id="KW-0812">Transmembrane</keyword>
<feature type="transmembrane region" description="Helical" evidence="1">
    <location>
        <begin position="188"/>
        <end position="208"/>
    </location>
</feature>
<dbReference type="AlphaFoldDB" id="A0A1I5Z2S1"/>
<dbReference type="RefSeq" id="WP_092019847.1">
    <property type="nucleotide sequence ID" value="NZ_FOXH01000024.1"/>
</dbReference>
<dbReference type="OrthoDB" id="111691at2"/>
<sequence>MSIKKLFGQIHLWLGLASGLIVVVVSITGCIYVFEEEIRNITQKDFLYVSPQNQPRIGLEKVLEVYKNEFPKAKISQIRQIEDIPNSTFIIVDDKKQASAFNPYTGTLVKKRDLDDDFLVVVERMHRTLLLDEVGGTIVAWGVACFFVIMITGLVLWFPTARNRLKNSFKVKWNGTFKRVNYDVHNVLGFYAMWILLVIAATGLWWAFDSIPKTVFSFMDSKPFPKERPKSTFVADAKPFPVAQLYEQTAKQYPGMHQSFINIPKSKDSTGSVRIQFRYPYQWIRQHNTFFFDKYSGKLLRGDLIKNYTTAEAVKVSVYDLHTGRMFGLGGKILAFIVSLFSATLPVTGFLIWWGKRKKSKKKGKKVQQKELKPIA</sequence>
<dbReference type="EMBL" id="FOXH01000024">
    <property type="protein sequence ID" value="SFQ50776.1"/>
    <property type="molecule type" value="Genomic_DNA"/>
</dbReference>
<evidence type="ECO:0000256" key="1">
    <source>
        <dbReference type="SAM" id="Phobius"/>
    </source>
</evidence>
<gene>
    <name evidence="2" type="ORF">SAMN04515674_1244</name>
</gene>
<protein>
    <submittedName>
        <fullName evidence="2">Uncharacterized iron-regulated membrane protein</fullName>
    </submittedName>
</protein>
<dbReference type="InterPro" id="IPR005625">
    <property type="entry name" value="PepSY-ass_TM"/>
</dbReference>
<dbReference type="STRING" id="1079859.SAMN04515674_1244"/>